<feature type="transmembrane region" description="Helical" evidence="1">
    <location>
        <begin position="21"/>
        <end position="39"/>
    </location>
</feature>
<accession>A0ABD5ZBU2</accession>
<keyword evidence="1" id="KW-0472">Membrane</keyword>
<keyword evidence="3" id="KW-1185">Reference proteome</keyword>
<sequence>MSASVFDSLRDLYDPDPRAMVVVFLGSLFCSYVLLTTPFESQSPYYRFALAANLFAFLVSSSSLAFDWLR</sequence>
<dbReference type="RefSeq" id="WP_390221978.1">
    <property type="nucleotide sequence ID" value="NZ_JBHTAA010000001.1"/>
</dbReference>
<evidence type="ECO:0000313" key="3">
    <source>
        <dbReference type="Proteomes" id="UP001596481"/>
    </source>
</evidence>
<name>A0ABD5ZBU2_9EURY</name>
<keyword evidence="1" id="KW-0812">Transmembrane</keyword>
<comment type="caution">
    <text evidence="2">The sequence shown here is derived from an EMBL/GenBank/DDBJ whole genome shotgun (WGS) entry which is preliminary data.</text>
</comment>
<dbReference type="AlphaFoldDB" id="A0ABD5ZBU2"/>
<evidence type="ECO:0000256" key="1">
    <source>
        <dbReference type="SAM" id="Phobius"/>
    </source>
</evidence>
<proteinExistence type="predicted"/>
<keyword evidence="1" id="KW-1133">Transmembrane helix</keyword>
<organism evidence="2 3">
    <name type="scientific">Haloferax namakaokahaiae</name>
    <dbReference type="NCBI Taxonomy" id="1748331"/>
    <lineage>
        <taxon>Archaea</taxon>
        <taxon>Methanobacteriati</taxon>
        <taxon>Methanobacteriota</taxon>
        <taxon>Stenosarchaea group</taxon>
        <taxon>Halobacteria</taxon>
        <taxon>Halobacteriales</taxon>
        <taxon>Haloferacaceae</taxon>
        <taxon>Haloferax</taxon>
    </lineage>
</organism>
<dbReference type="EMBL" id="JBHTAA010000001">
    <property type="protein sequence ID" value="MFC7202683.1"/>
    <property type="molecule type" value="Genomic_DNA"/>
</dbReference>
<dbReference type="Proteomes" id="UP001596481">
    <property type="component" value="Unassembled WGS sequence"/>
</dbReference>
<protein>
    <submittedName>
        <fullName evidence="2">Uncharacterized protein</fullName>
    </submittedName>
</protein>
<feature type="transmembrane region" description="Helical" evidence="1">
    <location>
        <begin position="45"/>
        <end position="69"/>
    </location>
</feature>
<reference evidence="2 3" key="1">
    <citation type="journal article" date="2019" name="Int. J. Syst. Evol. Microbiol.">
        <title>The Global Catalogue of Microorganisms (GCM) 10K type strain sequencing project: providing services to taxonomists for standard genome sequencing and annotation.</title>
        <authorList>
            <consortium name="The Broad Institute Genomics Platform"/>
            <consortium name="The Broad Institute Genome Sequencing Center for Infectious Disease"/>
            <person name="Wu L."/>
            <person name="Ma J."/>
        </authorList>
    </citation>
    <scope>NUCLEOTIDE SEQUENCE [LARGE SCALE GENOMIC DNA]</scope>
    <source>
        <strain evidence="2 3">DSM 29988</strain>
    </source>
</reference>
<evidence type="ECO:0000313" key="2">
    <source>
        <dbReference type="EMBL" id="MFC7202683.1"/>
    </source>
</evidence>
<gene>
    <name evidence="2" type="ORF">ACFQJC_04095</name>
</gene>